<name>C6WWN1_METML</name>
<dbReference type="Proteomes" id="UP000002742">
    <property type="component" value="Chromosome"/>
</dbReference>
<evidence type="ECO:0008006" key="3">
    <source>
        <dbReference type="Google" id="ProtNLM"/>
    </source>
</evidence>
<proteinExistence type="predicted"/>
<dbReference type="STRING" id="583345.Mmol_1424"/>
<dbReference type="RefSeq" id="WP_015832365.1">
    <property type="nucleotide sequence ID" value="NC_012968.1"/>
</dbReference>
<protein>
    <recommendedName>
        <fullName evidence="3">6-phosphogluconate dehydrogenase</fullName>
    </recommendedName>
</protein>
<sequence>MLSRLKKIMTFFTFLVLLPLALFALYTWASLSWVYSSGERAGYVQKLSQKGWICKTYEGELILVSMPGTQAEKFAFTVRDASVAKKINTTVGERVRLIYEEHKGVPTTCFGETSFYVKDVELLDPTKASD</sequence>
<evidence type="ECO:0000313" key="2">
    <source>
        <dbReference type="Proteomes" id="UP000002742"/>
    </source>
</evidence>
<dbReference type="AlphaFoldDB" id="C6WWN1"/>
<dbReference type="EMBL" id="CP001672">
    <property type="protein sequence ID" value="ACT48330.1"/>
    <property type="molecule type" value="Genomic_DNA"/>
</dbReference>
<evidence type="ECO:0000313" key="1">
    <source>
        <dbReference type="EMBL" id="ACT48330.1"/>
    </source>
</evidence>
<accession>C6WWN1</accession>
<dbReference type="HOGENOM" id="CLU_136707_2_0_4"/>
<dbReference type="eggNOG" id="ENOG5031WQ8">
    <property type="taxonomic scope" value="Bacteria"/>
</dbReference>
<keyword evidence="2" id="KW-1185">Reference proteome</keyword>
<reference evidence="2" key="1">
    <citation type="submission" date="2009-07" db="EMBL/GenBank/DDBJ databases">
        <title>Complete sequence of Methylotenera mobilis JLW8.</title>
        <authorList>
            <consortium name="US DOE Joint Genome Institute"/>
            <person name="Lucas S."/>
            <person name="Copeland A."/>
            <person name="Lapidus A."/>
            <person name="Glavina del Rio T."/>
            <person name="Tice H."/>
            <person name="Bruce D."/>
            <person name="Goodwin L."/>
            <person name="Pitluck S."/>
            <person name="LaButti K.M."/>
            <person name="Clum A."/>
            <person name="Larimer F."/>
            <person name="Land M."/>
            <person name="Hauser L."/>
            <person name="Kyrpides N."/>
            <person name="Mikhailova N."/>
            <person name="Kayluzhnaya M."/>
            <person name="Chistoserdova L."/>
        </authorList>
    </citation>
    <scope>NUCLEOTIDE SEQUENCE [LARGE SCALE GENOMIC DNA]</scope>
    <source>
        <strain evidence="2">JLW8 / ATCC BAA-1282 / DSM 17540</strain>
    </source>
</reference>
<gene>
    <name evidence="1" type="ordered locus">Mmol_1424</name>
</gene>
<reference evidence="1 2" key="2">
    <citation type="journal article" date="2011" name="J. Bacteriol.">
        <title>Genomes of three methylotrophs from a single niche uncover genetic and metabolic divergence of Methylophilaceae.</title>
        <authorList>
            <person name="Lapidus A."/>
            <person name="Clum A."/>
            <person name="Labutti K."/>
            <person name="Kaluzhnaya M.G."/>
            <person name="Lim S."/>
            <person name="Beck D.A."/>
            <person name="Glavina Del Rio T."/>
            <person name="Nolan M."/>
            <person name="Mavromatis K."/>
            <person name="Huntemann M."/>
            <person name="Lucas S."/>
            <person name="Lidstrom M.E."/>
            <person name="Ivanova N."/>
            <person name="Chistoserdova L."/>
        </authorList>
    </citation>
    <scope>NUCLEOTIDE SEQUENCE [LARGE SCALE GENOMIC DNA]</scope>
    <source>
        <strain evidence="2">JLW8 / ATCC BAA-1282 / DSM 17540</strain>
    </source>
</reference>
<dbReference type="OrthoDB" id="9794557at2"/>
<dbReference type="KEGG" id="mmb:Mmol_1424"/>
<organism evidence="1 2">
    <name type="scientific">Methylotenera mobilis (strain JLW8 / ATCC BAA-1282 / DSM 17540)</name>
    <dbReference type="NCBI Taxonomy" id="583345"/>
    <lineage>
        <taxon>Bacteria</taxon>
        <taxon>Pseudomonadati</taxon>
        <taxon>Pseudomonadota</taxon>
        <taxon>Betaproteobacteria</taxon>
        <taxon>Nitrosomonadales</taxon>
        <taxon>Methylophilaceae</taxon>
        <taxon>Methylotenera</taxon>
    </lineage>
</organism>